<dbReference type="AlphaFoldDB" id="A0A3V9E106"/>
<protein>
    <submittedName>
        <fullName evidence="1">Uncharacterized protein</fullName>
    </submittedName>
</protein>
<dbReference type="EMBL" id="AAHMGB010000001">
    <property type="protein sequence ID" value="EBX7848812.1"/>
    <property type="molecule type" value="Genomic_DNA"/>
</dbReference>
<evidence type="ECO:0000313" key="1">
    <source>
        <dbReference type="EMBL" id="EBX7848812.1"/>
    </source>
</evidence>
<reference evidence="1" key="1">
    <citation type="submission" date="2018-07" db="EMBL/GenBank/DDBJ databases">
        <authorList>
            <consortium name="GenomeTrakr network: Whole genome sequencing for foodborne pathogen traceback"/>
        </authorList>
    </citation>
    <scope>NUCLEOTIDE SEQUENCE</scope>
    <source>
        <strain evidence="1">FDA00002801</strain>
    </source>
</reference>
<accession>A0A3V9E106</accession>
<gene>
    <name evidence="1" type="ORF">AH903_02815</name>
</gene>
<proteinExistence type="predicted"/>
<name>A0A3V9E106_SALET</name>
<sequence length="199" mass="23196">MDTHTPYNCNDIARIALTMHGHSYFFSLRRHLNINFSRDLNGSGTQGLFIKKQNVDIDLIKVIFDYTDNKNDDFLYEADLIKDQRKDYEPTVNRGKHRFVAKQIELNIDWNGNEIQQWRADIERLTRSHDNLEDWLKNGSEMLVCCASGFFCRLPTILTLNDLKQYVAMGVTLEDLKTRLKCSKCGKRGSKVTVFRLII</sequence>
<organism evidence="1">
    <name type="scientific">Salmonella enterica subsp. enterica serovar Havana</name>
    <dbReference type="NCBI Taxonomy" id="179997"/>
    <lineage>
        <taxon>Bacteria</taxon>
        <taxon>Pseudomonadati</taxon>
        <taxon>Pseudomonadota</taxon>
        <taxon>Gammaproteobacteria</taxon>
        <taxon>Enterobacterales</taxon>
        <taxon>Enterobacteriaceae</taxon>
        <taxon>Salmonella</taxon>
    </lineage>
</organism>
<comment type="caution">
    <text evidence="1">The sequence shown here is derived from an EMBL/GenBank/DDBJ whole genome shotgun (WGS) entry which is preliminary data.</text>
</comment>